<sequence>MPSSGALRPILYACLPILLAVASRWLPAPWFQATCMESMPWLSFAIGWSSLVGAVVLGACLTWLGTGRSIPLVPILVVGSTPWLTAIGVGLGSRTLLMRLYGQGIKGDPDQSVALILSGELQSYLLTALLYTISLQTAAMLVLWVEASREHRGSSPERPRPGRWSSRTAAALATVTLGFCLLAVLHTWAALYPVSL</sequence>
<reference evidence="3" key="1">
    <citation type="submission" date="2016-11" db="EMBL/GenBank/DDBJ databases">
        <authorList>
            <person name="Shukria A."/>
            <person name="Stevens D.C."/>
        </authorList>
    </citation>
    <scope>NUCLEOTIDE SEQUENCE [LARGE SCALE GENOMIC DNA]</scope>
    <source>
        <strain evidence="3">Cbfe23</strain>
    </source>
</reference>
<comment type="caution">
    <text evidence="2">The sequence shown here is derived from an EMBL/GenBank/DDBJ whole genome shotgun (WGS) entry which is preliminary data.</text>
</comment>
<keyword evidence="1" id="KW-1133">Transmembrane helix</keyword>
<keyword evidence="1" id="KW-0812">Transmembrane</keyword>
<dbReference type="STRING" id="83449.BON30_00415"/>
<protein>
    <submittedName>
        <fullName evidence="2">Uncharacterized protein</fullName>
    </submittedName>
</protein>
<dbReference type="EMBL" id="MPIN01000001">
    <property type="protein sequence ID" value="OJH41747.1"/>
    <property type="molecule type" value="Genomic_DNA"/>
</dbReference>
<reference evidence="2 3" key="2">
    <citation type="submission" date="2016-12" db="EMBL/GenBank/DDBJ databases">
        <title>Draft Genome Sequence of Cystobacter ferrugineus Strain Cbfe23.</title>
        <authorList>
            <person name="Akbar S."/>
            <person name="Dowd S.E."/>
            <person name="Stevens D.C."/>
        </authorList>
    </citation>
    <scope>NUCLEOTIDE SEQUENCE [LARGE SCALE GENOMIC DNA]</scope>
    <source>
        <strain evidence="2 3">Cbfe23</strain>
    </source>
</reference>
<feature type="transmembrane region" description="Helical" evidence="1">
    <location>
        <begin position="168"/>
        <end position="191"/>
    </location>
</feature>
<name>A0A1L9BHJ8_9BACT</name>
<dbReference type="AlphaFoldDB" id="A0A1L9BHJ8"/>
<evidence type="ECO:0000256" key="1">
    <source>
        <dbReference type="SAM" id="Phobius"/>
    </source>
</evidence>
<keyword evidence="1" id="KW-0472">Membrane</keyword>
<feature type="transmembrane region" description="Helical" evidence="1">
    <location>
        <begin position="46"/>
        <end position="65"/>
    </location>
</feature>
<organism evidence="2 3">
    <name type="scientific">Cystobacter ferrugineus</name>
    <dbReference type="NCBI Taxonomy" id="83449"/>
    <lineage>
        <taxon>Bacteria</taxon>
        <taxon>Pseudomonadati</taxon>
        <taxon>Myxococcota</taxon>
        <taxon>Myxococcia</taxon>
        <taxon>Myxococcales</taxon>
        <taxon>Cystobacterineae</taxon>
        <taxon>Archangiaceae</taxon>
        <taxon>Cystobacter</taxon>
    </lineage>
</organism>
<feature type="transmembrane region" description="Helical" evidence="1">
    <location>
        <begin position="124"/>
        <end position="147"/>
    </location>
</feature>
<dbReference type="Proteomes" id="UP000182229">
    <property type="component" value="Unassembled WGS sequence"/>
</dbReference>
<feature type="transmembrane region" description="Helical" evidence="1">
    <location>
        <begin position="7"/>
        <end position="26"/>
    </location>
</feature>
<accession>A0A1L9BHJ8</accession>
<keyword evidence="3" id="KW-1185">Reference proteome</keyword>
<evidence type="ECO:0000313" key="3">
    <source>
        <dbReference type="Proteomes" id="UP000182229"/>
    </source>
</evidence>
<proteinExistence type="predicted"/>
<evidence type="ECO:0000313" key="2">
    <source>
        <dbReference type="EMBL" id="OJH41747.1"/>
    </source>
</evidence>
<gene>
    <name evidence="2" type="ORF">BON30_00415</name>
</gene>
<feature type="transmembrane region" description="Helical" evidence="1">
    <location>
        <begin position="72"/>
        <end position="91"/>
    </location>
</feature>